<evidence type="ECO:0000313" key="2">
    <source>
        <dbReference type="Proteomes" id="UP000623440"/>
    </source>
</evidence>
<dbReference type="EMBL" id="JACJSI010000433">
    <property type="protein sequence ID" value="MBD2536315.1"/>
    <property type="molecule type" value="Genomic_DNA"/>
</dbReference>
<name>A0ABR8E4S6_9NOSO</name>
<reference evidence="1 2" key="1">
    <citation type="journal article" date="2020" name="ISME J.">
        <title>Comparative genomics reveals insights into cyanobacterial evolution and habitat adaptation.</title>
        <authorList>
            <person name="Chen M.Y."/>
            <person name="Teng W.K."/>
            <person name="Zhao L."/>
            <person name="Hu C.X."/>
            <person name="Zhou Y.K."/>
            <person name="Han B.P."/>
            <person name="Song L.R."/>
            <person name="Shu W.S."/>
        </authorList>
    </citation>
    <scope>NUCLEOTIDE SEQUENCE [LARGE SCALE GENOMIC DNA]</scope>
    <source>
        <strain evidence="1 2">FACHB-838</strain>
    </source>
</reference>
<dbReference type="PANTHER" id="PTHR34613:SF1">
    <property type="entry name" value="SLL6017 PROTEIN"/>
    <property type="match status" value="1"/>
</dbReference>
<dbReference type="Proteomes" id="UP000623440">
    <property type="component" value="Unassembled WGS sequence"/>
</dbReference>
<sequence length="185" mass="20927">MPFRMADYRLRVYRRFPNKRMHQVVIYLAKTESEKVYQTTFTTESLRHEFSVIRLWEQPSEIFLATPGLLPFAVLSATESKVATLQLSAAAVDKIADRRTQSNIAAASAILAGLVLEQEVIGGLFRKDIMRESVIYQSIRTEGIEEGVRLVAVNLLKEKMPIEMVVKVTGLTIEQVQSLLITDVE</sequence>
<evidence type="ECO:0000313" key="1">
    <source>
        <dbReference type="EMBL" id="MBD2536315.1"/>
    </source>
</evidence>
<dbReference type="PANTHER" id="PTHR34613">
    <property type="entry name" value="SLL0800 PROTEIN"/>
    <property type="match status" value="1"/>
</dbReference>
<organism evidence="1 2">
    <name type="scientific">Nostoc flagelliforme FACHB-838</name>
    <dbReference type="NCBI Taxonomy" id="2692904"/>
    <lineage>
        <taxon>Bacteria</taxon>
        <taxon>Bacillati</taxon>
        <taxon>Cyanobacteriota</taxon>
        <taxon>Cyanophyceae</taxon>
        <taxon>Nostocales</taxon>
        <taxon>Nostocaceae</taxon>
        <taxon>Nostoc</taxon>
    </lineage>
</organism>
<gene>
    <name evidence="1" type="ORF">H6G97_46335</name>
</gene>
<protein>
    <submittedName>
        <fullName evidence="1">Rpn family recombination-promoting nuclease/putative transposase</fullName>
    </submittedName>
</protein>
<accession>A0ABR8E4S6</accession>
<proteinExistence type="predicted"/>
<comment type="caution">
    <text evidence="1">The sequence shown here is derived from an EMBL/GenBank/DDBJ whole genome shotgun (WGS) entry which is preliminary data.</text>
</comment>
<keyword evidence="2" id="KW-1185">Reference proteome</keyword>